<evidence type="ECO:0000313" key="2">
    <source>
        <dbReference type="Proteomes" id="UP000091820"/>
    </source>
</evidence>
<accession>A0A1A9WWZ8</accession>
<evidence type="ECO:0000313" key="1">
    <source>
        <dbReference type="EnsemblMetazoa" id="GBRI035484-PA"/>
    </source>
</evidence>
<reference evidence="1" key="2">
    <citation type="submission" date="2020-05" db="UniProtKB">
        <authorList>
            <consortium name="EnsemblMetazoa"/>
        </authorList>
    </citation>
    <scope>IDENTIFICATION</scope>
    <source>
        <strain evidence="1">IAEA</strain>
    </source>
</reference>
<proteinExistence type="predicted"/>
<reference evidence="2" key="1">
    <citation type="submission" date="2014-03" db="EMBL/GenBank/DDBJ databases">
        <authorList>
            <person name="Aksoy S."/>
            <person name="Warren W."/>
            <person name="Wilson R.K."/>
        </authorList>
    </citation>
    <scope>NUCLEOTIDE SEQUENCE [LARGE SCALE GENOMIC DNA]</scope>
    <source>
        <strain evidence="2">IAEA</strain>
    </source>
</reference>
<dbReference type="AlphaFoldDB" id="A0A1A9WWZ8"/>
<sequence length="71" mass="8494">MPLNEQKEYFFLMVQVQFYSPQPFDAFFVEQFVFFDVYKKPLETGGQPDLTSTLREILTHHKSKFNVKVNK</sequence>
<dbReference type="VEuPathDB" id="VectorBase:GBRI035484"/>
<organism evidence="1 2">
    <name type="scientific">Glossina brevipalpis</name>
    <dbReference type="NCBI Taxonomy" id="37001"/>
    <lineage>
        <taxon>Eukaryota</taxon>
        <taxon>Metazoa</taxon>
        <taxon>Ecdysozoa</taxon>
        <taxon>Arthropoda</taxon>
        <taxon>Hexapoda</taxon>
        <taxon>Insecta</taxon>
        <taxon>Pterygota</taxon>
        <taxon>Neoptera</taxon>
        <taxon>Endopterygota</taxon>
        <taxon>Diptera</taxon>
        <taxon>Brachycera</taxon>
        <taxon>Muscomorpha</taxon>
        <taxon>Hippoboscoidea</taxon>
        <taxon>Glossinidae</taxon>
        <taxon>Glossina</taxon>
    </lineage>
</organism>
<protein>
    <submittedName>
        <fullName evidence="1">Uncharacterized protein</fullName>
    </submittedName>
</protein>
<name>A0A1A9WWZ8_9MUSC</name>
<keyword evidence="2" id="KW-1185">Reference proteome</keyword>
<dbReference type="Proteomes" id="UP000091820">
    <property type="component" value="Unassembled WGS sequence"/>
</dbReference>
<dbReference type="EnsemblMetazoa" id="GBRI035484-RA">
    <property type="protein sequence ID" value="GBRI035484-PA"/>
    <property type="gene ID" value="GBRI035484"/>
</dbReference>